<reference evidence="3" key="1">
    <citation type="submission" date="2020-12" db="EMBL/GenBank/DDBJ databases">
        <title>Vagococcus allomyrinae sp. nov. and Enterococcus lavae sp. nov., isolated from the larvae of Allomyrina dichotoma.</title>
        <authorList>
            <person name="Lee S.D."/>
        </authorList>
    </citation>
    <scope>NUCLEOTIDE SEQUENCE</scope>
    <source>
        <strain evidence="3">BWB3-3</strain>
    </source>
</reference>
<dbReference type="RefSeq" id="WP_209528220.1">
    <property type="nucleotide sequence ID" value="NZ_JAEEGA010000007.1"/>
</dbReference>
<gene>
    <name evidence="3" type="ORF">I6N95_12150</name>
</gene>
<sequence>MNTKAILTLVTLISGIICFLLSAFIGTDMKPNGIIIEPYSFLVPISLFFLLISLISGSLLGYLTLKDKTRK</sequence>
<dbReference type="Pfam" id="PF13127">
    <property type="entry name" value="DUF3955"/>
    <property type="match status" value="1"/>
</dbReference>
<keyword evidence="1" id="KW-1133">Transmembrane helix</keyword>
<dbReference type="AlphaFoldDB" id="A0A940P8T4"/>
<keyword evidence="1" id="KW-0472">Membrane</keyword>
<dbReference type="EMBL" id="JAEEGA010000007">
    <property type="protein sequence ID" value="MBP1041761.1"/>
    <property type="molecule type" value="Genomic_DNA"/>
</dbReference>
<evidence type="ECO:0000256" key="1">
    <source>
        <dbReference type="SAM" id="Phobius"/>
    </source>
</evidence>
<proteinExistence type="predicted"/>
<feature type="transmembrane region" description="Helical" evidence="1">
    <location>
        <begin position="39"/>
        <end position="65"/>
    </location>
</feature>
<dbReference type="Proteomes" id="UP000674938">
    <property type="component" value="Unassembled WGS sequence"/>
</dbReference>
<organism evidence="3 4">
    <name type="scientific">Vagococcus allomyrinae</name>
    <dbReference type="NCBI Taxonomy" id="2794353"/>
    <lineage>
        <taxon>Bacteria</taxon>
        <taxon>Bacillati</taxon>
        <taxon>Bacillota</taxon>
        <taxon>Bacilli</taxon>
        <taxon>Lactobacillales</taxon>
        <taxon>Enterococcaceae</taxon>
        <taxon>Vagococcus</taxon>
    </lineage>
</organism>
<accession>A0A940P8T4</accession>
<protein>
    <submittedName>
        <fullName evidence="3">DUF3955 domain-containing protein</fullName>
    </submittedName>
</protein>
<evidence type="ECO:0000313" key="3">
    <source>
        <dbReference type="EMBL" id="MBP1041761.1"/>
    </source>
</evidence>
<dbReference type="InterPro" id="IPR025016">
    <property type="entry name" value="DUF3955"/>
</dbReference>
<evidence type="ECO:0000259" key="2">
    <source>
        <dbReference type="Pfam" id="PF13127"/>
    </source>
</evidence>
<feature type="transmembrane region" description="Helical" evidence="1">
    <location>
        <begin position="7"/>
        <end position="27"/>
    </location>
</feature>
<evidence type="ECO:0000313" key="4">
    <source>
        <dbReference type="Proteomes" id="UP000674938"/>
    </source>
</evidence>
<name>A0A940P8T4_9ENTE</name>
<keyword evidence="4" id="KW-1185">Reference proteome</keyword>
<feature type="domain" description="DUF3955" evidence="2">
    <location>
        <begin position="7"/>
        <end position="58"/>
    </location>
</feature>
<comment type="caution">
    <text evidence="3">The sequence shown here is derived from an EMBL/GenBank/DDBJ whole genome shotgun (WGS) entry which is preliminary data.</text>
</comment>
<keyword evidence="1" id="KW-0812">Transmembrane</keyword>